<reference evidence="1 2" key="1">
    <citation type="journal article" date="2016" name="PLoS Pathog.">
        <title>Biosynthesis of antibiotic leucinostatins in bio-control fungus Purpureocillium lilacinum and their inhibition on phytophthora revealed by genome mining.</title>
        <authorList>
            <person name="Wang G."/>
            <person name="Liu Z."/>
            <person name="Lin R."/>
            <person name="Li E."/>
            <person name="Mao Z."/>
            <person name="Ling J."/>
            <person name="Yang Y."/>
            <person name="Yin W.B."/>
            <person name="Xie B."/>
        </authorList>
    </citation>
    <scope>NUCLEOTIDE SEQUENCE [LARGE SCALE GENOMIC DNA]</scope>
    <source>
        <strain evidence="1">170</strain>
    </source>
</reference>
<dbReference type="PANTHER" id="PTHR40788">
    <property type="entry name" value="CLR5 DOMAIN-CONTAINING PROTEIN-RELATED"/>
    <property type="match status" value="1"/>
</dbReference>
<dbReference type="RefSeq" id="XP_018148003.1">
    <property type="nucleotide sequence ID" value="XM_018290041.1"/>
</dbReference>
<dbReference type="OrthoDB" id="4957130at2759"/>
<dbReference type="EMBL" id="LSBJ02000001">
    <property type="protein sequence ID" value="OAQ71920.1"/>
    <property type="molecule type" value="Genomic_DNA"/>
</dbReference>
<evidence type="ECO:0000313" key="2">
    <source>
        <dbReference type="Proteomes" id="UP000078397"/>
    </source>
</evidence>
<organism evidence="1 2">
    <name type="scientific">Pochonia chlamydosporia 170</name>
    <dbReference type="NCBI Taxonomy" id="1380566"/>
    <lineage>
        <taxon>Eukaryota</taxon>
        <taxon>Fungi</taxon>
        <taxon>Dikarya</taxon>
        <taxon>Ascomycota</taxon>
        <taxon>Pezizomycotina</taxon>
        <taxon>Sordariomycetes</taxon>
        <taxon>Hypocreomycetidae</taxon>
        <taxon>Hypocreales</taxon>
        <taxon>Clavicipitaceae</taxon>
        <taxon>Pochonia</taxon>
    </lineage>
</organism>
<accession>A0A179G388</accession>
<dbReference type="KEGG" id="pchm:VFPPC_12038"/>
<dbReference type="AlphaFoldDB" id="A0A179G388"/>
<gene>
    <name evidence="1" type="ORF">VFPPC_12038</name>
</gene>
<proteinExistence type="predicted"/>
<dbReference type="STRING" id="1380566.A0A179G388"/>
<protein>
    <submittedName>
        <fullName evidence="1">YcfA-like protein domain-containing protein</fullName>
    </submittedName>
</protein>
<name>A0A179G388_METCM</name>
<dbReference type="Proteomes" id="UP000078397">
    <property type="component" value="Unassembled WGS sequence"/>
</dbReference>
<dbReference type="PANTHER" id="PTHR40788:SF1">
    <property type="entry name" value="IPA PROTEIN"/>
    <property type="match status" value="1"/>
</dbReference>
<evidence type="ECO:0000313" key="1">
    <source>
        <dbReference type="EMBL" id="OAQ71920.1"/>
    </source>
</evidence>
<sequence>MNPFTLVEDDGFSDPVYAATVESVKQSTGQPPCECVDCQNGFYTVKEQEKPGLSYRRRLSDKDAERRVLSAMEKIRDGRRALTEQLNVFADVLMSRWTKRSQAKREALLKEAAPDLEERQWLVPRYTYLRERLYVHERSQRRRRQLLLPWLNVEVLKTNPAVLFALLHYRTAYSPQQWAAFDSGQLTLSWAAGFLDVDFSAKCVVMHGQRYGALVDWEEKAAHRADIIGFPRASLVLEAQAYLMEVLSNIVTKILDGVDSSQPPRIDKWRDLVGNAAFKETGVVEFWSPYTNQAFSAPPEFDSKYLLSLAKTRLDATGDHLWCLQSDAAYMRRHLKIMFATEIFKKASDSQKGQMLVRRIRDEVRSHHWWRWIEIECRHVDALRDRFRDSVYPGAPLPTDYDRALGALELLLVNQVIYRAKCLEQLLPYVPGLQEHWSLEPPVGRPKVIGFLRRKKPANTQESLTNDPLDWCLVQLLAKPDDQRTFDHSMLFAMLQEHMSKNPSEKARLDEVIYQVLSDLATCHEMLMAVRFHRPQNVPRTVEEVKRTEDRPAWRRRPRFRGDVEGLGVVPQGVGMSLVQNFYLANAPVGPKNSAWLAQSRQLRATLEKFWESIRKSIQEDFQGSDFNPPEIDSHLEVVSANLSEQYLQDKQREDNAILAVIREQDAPQPVANLFDKAESRPAATMIAPPRPQKTKTRGDARHSVENFAAAHDSSTNVPTETTAVAEANTIKVAKQWLDIFLLMFPEKEDAAKDVLWNSFVHAMVDAGFTARNNGGSFVSFKKLDGPGRIVFHKPHPVPKIDPIMLRAMGQRMTKRFGWRRELFVLRDDTTQA</sequence>
<dbReference type="GeneID" id="28854035"/>
<comment type="caution">
    <text evidence="1">The sequence shown here is derived from an EMBL/GenBank/DDBJ whole genome shotgun (WGS) entry which is preliminary data.</text>
</comment>
<keyword evidence="2" id="KW-1185">Reference proteome</keyword>